<dbReference type="RefSeq" id="WP_045249552.1">
    <property type="nucleotide sequence ID" value="NZ_CP099706.1"/>
</dbReference>
<accession>A0A0F0L5G2</accession>
<sequence length="286" mass="30930">MTSVRDLVAREERLLAASRQLRGIHADAVQRARAAVIALQQDGGIDIDEAEARLGPLCAELLDDYASRAAALVAEQDIRAWRELASTLPSDSPFDPVRTNDLLRAHGTPGAARLLAAVESVRGGAAPSDDLDRSLAAAAGRCVCGYAKTRVVPKRLCQPCATAVATAWEAEEQRLLQGASGLRAETVRILDEARSAIAKARAIGTDDAYSTEEALLFKTRRALARANRRHRDEVSRLDLTRWRELAALTARASMPTMAGEARRARRRLGMAQLSRLALRGRPGAAR</sequence>
<reference evidence="1 2" key="1">
    <citation type="submission" date="2015-02" db="EMBL/GenBank/DDBJ databases">
        <title>Draft genome sequences of ten Microbacterium spp. with emphasis on heavy metal contaminated environments.</title>
        <authorList>
            <person name="Corretto E."/>
        </authorList>
    </citation>
    <scope>NUCLEOTIDE SEQUENCE [LARGE SCALE GENOMIC DNA]</scope>
    <source>
        <strain evidence="1 2">DSM 23848</strain>
    </source>
</reference>
<dbReference type="OrthoDB" id="5082534at2"/>
<dbReference type="EMBL" id="JYIT01000061">
    <property type="protein sequence ID" value="KJL26756.1"/>
    <property type="molecule type" value="Genomic_DNA"/>
</dbReference>
<proteinExistence type="predicted"/>
<protein>
    <submittedName>
        <fullName evidence="1">Uncharacterized protein</fullName>
    </submittedName>
</protein>
<gene>
    <name evidence="1" type="ORF">RL72_00812</name>
</gene>
<comment type="caution">
    <text evidence="1">The sequence shown here is derived from an EMBL/GenBank/DDBJ whole genome shotgun (WGS) entry which is preliminary data.</text>
</comment>
<organism evidence="1 2">
    <name type="scientific">Microbacterium azadirachtae</name>
    <dbReference type="NCBI Taxonomy" id="582680"/>
    <lineage>
        <taxon>Bacteria</taxon>
        <taxon>Bacillati</taxon>
        <taxon>Actinomycetota</taxon>
        <taxon>Actinomycetes</taxon>
        <taxon>Micrococcales</taxon>
        <taxon>Microbacteriaceae</taxon>
        <taxon>Microbacterium</taxon>
    </lineage>
</organism>
<name>A0A0F0L5G2_9MICO</name>
<dbReference type="AlphaFoldDB" id="A0A0F0L5G2"/>
<keyword evidence="2" id="KW-1185">Reference proteome</keyword>
<dbReference type="PATRIC" id="fig|582680.7.peg.840"/>
<dbReference type="Proteomes" id="UP000033448">
    <property type="component" value="Unassembled WGS sequence"/>
</dbReference>
<evidence type="ECO:0000313" key="2">
    <source>
        <dbReference type="Proteomes" id="UP000033448"/>
    </source>
</evidence>
<evidence type="ECO:0000313" key="1">
    <source>
        <dbReference type="EMBL" id="KJL26756.1"/>
    </source>
</evidence>